<name>A0A5M8FGV9_9GAMM</name>
<dbReference type="Proteomes" id="UP000322981">
    <property type="component" value="Unassembled WGS sequence"/>
</dbReference>
<protein>
    <submittedName>
        <fullName evidence="1">Uncharacterized protein</fullName>
    </submittedName>
</protein>
<dbReference type="RefSeq" id="WP_150094577.1">
    <property type="nucleotide sequence ID" value="NZ_JBFUOH010000078.1"/>
</dbReference>
<accession>A0A5M8FGV9</accession>
<evidence type="ECO:0000313" key="2">
    <source>
        <dbReference type="Proteomes" id="UP000322981"/>
    </source>
</evidence>
<dbReference type="EMBL" id="VWXX01000038">
    <property type="protein sequence ID" value="KAA6182996.1"/>
    <property type="molecule type" value="Genomic_DNA"/>
</dbReference>
<organism evidence="1 2">
    <name type="scientific">Thiohalocapsa marina</name>
    <dbReference type="NCBI Taxonomy" id="424902"/>
    <lineage>
        <taxon>Bacteria</taxon>
        <taxon>Pseudomonadati</taxon>
        <taxon>Pseudomonadota</taxon>
        <taxon>Gammaproteobacteria</taxon>
        <taxon>Chromatiales</taxon>
        <taxon>Chromatiaceae</taxon>
        <taxon>Thiohalocapsa</taxon>
    </lineage>
</organism>
<reference evidence="1 2" key="1">
    <citation type="submission" date="2019-09" db="EMBL/GenBank/DDBJ databases">
        <title>Whole-genome sequence of the purple sulfur bacterium Thiohalocapsa marina DSM 19078.</title>
        <authorList>
            <person name="Kyndt J.A."/>
            <person name="Meyer T.E."/>
        </authorList>
    </citation>
    <scope>NUCLEOTIDE SEQUENCE [LARGE SCALE GENOMIC DNA]</scope>
    <source>
        <strain evidence="1 2">DSM 19078</strain>
    </source>
</reference>
<proteinExistence type="predicted"/>
<keyword evidence="2" id="KW-1185">Reference proteome</keyword>
<dbReference type="OrthoDB" id="8560667at2"/>
<comment type="caution">
    <text evidence="1">The sequence shown here is derived from an EMBL/GenBank/DDBJ whole genome shotgun (WGS) entry which is preliminary data.</text>
</comment>
<gene>
    <name evidence="1" type="ORF">F2Q65_16885</name>
</gene>
<dbReference type="AlphaFoldDB" id="A0A5M8FGV9"/>
<evidence type="ECO:0000313" key="1">
    <source>
        <dbReference type="EMBL" id="KAA6182996.1"/>
    </source>
</evidence>
<sequence>MLAALLVIQLSAVQATEDSDSGNEALDEDAAWEALLAEPDPADLVAQVNDGDLAFVPAERAEGEHAHLNRIAITTDSLESGWVQLEQCHDNLDPVHAVQIVFREGGIRGLEIASSEQIGQAWIDGASVQLRDVGRDARVCLRAESQALRILGDGRYRLRNGPFMRRFLDGYYPMRVQLDVQYPETQLRLIGQSPESQPGFDVTRTAGALRIDATFEGRLITCLDFCSLETGDCDIPPPSCS</sequence>